<feature type="domain" description="DNA mitochondrial polymerase exonuclease" evidence="1">
    <location>
        <begin position="51"/>
        <end position="311"/>
    </location>
</feature>
<dbReference type="InterPro" id="IPR041336">
    <property type="entry name" value="DNApol_Exo"/>
</dbReference>
<dbReference type="Proteomes" id="UP000774326">
    <property type="component" value="Unassembled WGS sequence"/>
</dbReference>
<dbReference type="GO" id="GO:0005760">
    <property type="term" value="C:gamma DNA polymerase complex"/>
    <property type="evidence" value="ECO:0007669"/>
    <property type="project" value="InterPro"/>
</dbReference>
<organism evidence="2 3">
    <name type="scientific">Wickerhamomyces pijperi</name>
    <name type="common">Yeast</name>
    <name type="synonym">Pichia pijperi</name>
    <dbReference type="NCBI Taxonomy" id="599730"/>
    <lineage>
        <taxon>Eukaryota</taxon>
        <taxon>Fungi</taxon>
        <taxon>Dikarya</taxon>
        <taxon>Ascomycota</taxon>
        <taxon>Saccharomycotina</taxon>
        <taxon>Saccharomycetes</taxon>
        <taxon>Phaffomycetales</taxon>
        <taxon>Wickerhamomycetaceae</taxon>
        <taxon>Wickerhamomyces</taxon>
    </lineage>
</organism>
<accession>A0A9P8TML3</accession>
<dbReference type="GO" id="GO:0008408">
    <property type="term" value="F:3'-5' exonuclease activity"/>
    <property type="evidence" value="ECO:0007669"/>
    <property type="project" value="InterPro"/>
</dbReference>
<dbReference type="SUPFAM" id="SSF53098">
    <property type="entry name" value="Ribonuclease H-like"/>
    <property type="match status" value="1"/>
</dbReference>
<proteinExistence type="predicted"/>
<gene>
    <name evidence="2" type="ORF">WICPIJ_004750</name>
</gene>
<dbReference type="InterPro" id="IPR002297">
    <property type="entry name" value="DNA-dir_DNA_pol_A_mt"/>
</dbReference>
<dbReference type="InterPro" id="IPR012337">
    <property type="entry name" value="RNaseH-like_sf"/>
</dbReference>
<dbReference type="EMBL" id="JAEUBG010002638">
    <property type="protein sequence ID" value="KAH3684275.1"/>
    <property type="molecule type" value="Genomic_DNA"/>
</dbReference>
<dbReference type="GO" id="GO:0003677">
    <property type="term" value="F:DNA binding"/>
    <property type="evidence" value="ECO:0007669"/>
    <property type="project" value="InterPro"/>
</dbReference>
<dbReference type="PANTHER" id="PTHR10267:SF0">
    <property type="entry name" value="DNA POLYMERASE SUBUNIT GAMMA-1"/>
    <property type="match status" value="1"/>
</dbReference>
<dbReference type="AlphaFoldDB" id="A0A9P8TML3"/>
<dbReference type="GO" id="GO:0003887">
    <property type="term" value="F:DNA-directed DNA polymerase activity"/>
    <property type="evidence" value="ECO:0007669"/>
    <property type="project" value="TreeGrafter"/>
</dbReference>
<dbReference type="Pfam" id="PF18136">
    <property type="entry name" value="DNApol_Exo"/>
    <property type="match status" value="1"/>
</dbReference>
<dbReference type="GO" id="GO:0006264">
    <property type="term" value="P:mitochondrial DNA replication"/>
    <property type="evidence" value="ECO:0007669"/>
    <property type="project" value="TreeGrafter"/>
</dbReference>
<dbReference type="OrthoDB" id="5588663at2759"/>
<evidence type="ECO:0000313" key="3">
    <source>
        <dbReference type="Proteomes" id="UP000774326"/>
    </source>
</evidence>
<reference evidence="2" key="1">
    <citation type="journal article" date="2021" name="Open Biol.">
        <title>Shared evolutionary footprints suggest mitochondrial oxidative damage underlies multiple complex I losses in fungi.</title>
        <authorList>
            <person name="Schikora-Tamarit M.A."/>
            <person name="Marcet-Houben M."/>
            <person name="Nosek J."/>
            <person name="Gabaldon T."/>
        </authorList>
    </citation>
    <scope>NUCLEOTIDE SEQUENCE</scope>
    <source>
        <strain evidence="2">CBS2887</strain>
    </source>
</reference>
<evidence type="ECO:0000259" key="1">
    <source>
        <dbReference type="Pfam" id="PF18136"/>
    </source>
</evidence>
<protein>
    <recommendedName>
        <fullName evidence="1">DNA mitochondrial polymerase exonuclease domain-containing protein</fullName>
    </recommendedName>
</protein>
<keyword evidence="3" id="KW-1185">Reference proteome</keyword>
<name>A0A9P8TML3_WICPI</name>
<dbReference type="PANTHER" id="PTHR10267">
    <property type="entry name" value="DNA POLYMERASE SUBUNIT GAMMA-1"/>
    <property type="match status" value="1"/>
</dbReference>
<reference evidence="2" key="2">
    <citation type="submission" date="2021-01" db="EMBL/GenBank/DDBJ databases">
        <authorList>
            <person name="Schikora-Tamarit M.A."/>
        </authorList>
    </citation>
    <scope>NUCLEOTIDE SEQUENCE</scope>
    <source>
        <strain evidence="2">CBS2887</strain>
    </source>
</reference>
<sequence length="684" mass="79132">MIRSVPKPNARMTKKAAEEFVSSLGKISEIAKPYSVRQPEAFSLDAITKEKATYFIRSLGLKQSAPYLKITDDLLKRSKNPDVLTVPPKPKEWLQKAGWYRYTFHSPPEKVDYPLEDLIVFDVERLYEVSQYPTLATACSTEAWYGWVSKYIADPESTDPEDMIPLNPHNERKVVVGHNVSYDRAMVADGYDLQKMSSNTFYLDTMGVYTQGFPFYKIVGITEKNVFEPFMEPYFKDNEAKNLHRREVKRGLTLKSLAERYTDVVMDKEARNEFKARDKKRVVEKFNILMNYCADDVVATLKLFLYLYPKFNQKITSPSQIVGLRDMGNSKVVVDSLKWKNITFNNNKLEKEATESAKETIKAISESKGMPMKRVPSLTSTTVKNLMDVSFFPAYKPNDSKVDFHEIFNHSRTVLTKGIYSLWFNRTFRPTTPESEKFIKQTLTSHFWSSTKKRITAPPVIPIPMEQECSVILPMVKTLNGVDLKPNEPFWLSVPPPVEFKQIGQPVDQYTRVPSNFSNVSIDLNLAYTQSVAEFQELTTVSPYLIRQNVNHLQAEYLYDLLLCTNELFSHFGIDNYHLLTTYSRSLSFLVPTDQQELAQLALEISQYWVELSIMAQTRKRSTRLTEKYVNDLEERTQILTKGLPMLSYSFVETDWKSFKYSQCLKLKYLQEFLDKGRRRSSSS</sequence>
<dbReference type="Gene3D" id="3.30.420.390">
    <property type="match status" value="2"/>
</dbReference>
<evidence type="ECO:0000313" key="2">
    <source>
        <dbReference type="EMBL" id="KAH3684275.1"/>
    </source>
</evidence>
<comment type="caution">
    <text evidence="2">The sequence shown here is derived from an EMBL/GenBank/DDBJ whole genome shotgun (WGS) entry which is preliminary data.</text>
</comment>